<reference evidence="2" key="4">
    <citation type="submission" date="2019-03" db="UniProtKB">
        <authorList>
            <consortium name="EnsemblPlants"/>
        </authorList>
    </citation>
    <scope>IDENTIFICATION</scope>
</reference>
<reference evidence="3" key="2">
    <citation type="journal article" date="2017" name="Nat. Plants">
        <title>The Aegilops tauschii genome reveals multiple impacts of transposons.</title>
        <authorList>
            <person name="Zhao G."/>
            <person name="Zou C."/>
            <person name="Li K."/>
            <person name="Wang K."/>
            <person name="Li T."/>
            <person name="Gao L."/>
            <person name="Zhang X."/>
            <person name="Wang H."/>
            <person name="Yang Z."/>
            <person name="Liu X."/>
            <person name="Jiang W."/>
            <person name="Mao L."/>
            <person name="Kong X."/>
            <person name="Jiao Y."/>
            <person name="Jia J."/>
        </authorList>
    </citation>
    <scope>NUCLEOTIDE SEQUENCE [LARGE SCALE GENOMIC DNA]</scope>
    <source>
        <strain evidence="3">cv. AL8/78</strain>
    </source>
</reference>
<reference evidence="2" key="5">
    <citation type="journal article" date="2021" name="G3 (Bethesda)">
        <title>Aegilops tauschii genome assembly Aet v5.0 features greater sequence contiguity and improved annotation.</title>
        <authorList>
            <person name="Wang L."/>
            <person name="Zhu T."/>
            <person name="Rodriguez J.C."/>
            <person name="Deal K.R."/>
            <person name="Dubcovsky J."/>
            <person name="McGuire P.E."/>
            <person name="Lux T."/>
            <person name="Spannagl M."/>
            <person name="Mayer K.F.X."/>
            <person name="Baldrich P."/>
            <person name="Meyers B.C."/>
            <person name="Huo N."/>
            <person name="Gu Y.Q."/>
            <person name="Zhou H."/>
            <person name="Devos K.M."/>
            <person name="Bennetzen J.L."/>
            <person name="Unver T."/>
            <person name="Budak H."/>
            <person name="Gulick P.J."/>
            <person name="Galiba G."/>
            <person name="Kalapos B."/>
            <person name="Nelson D.R."/>
            <person name="Li P."/>
            <person name="You F.M."/>
            <person name="Luo M.C."/>
            <person name="Dvorak J."/>
        </authorList>
    </citation>
    <scope>NUCLEOTIDE SEQUENCE [LARGE SCALE GENOMIC DNA]</scope>
    <source>
        <strain evidence="2">cv. AL8/78</strain>
    </source>
</reference>
<name>A0A453JG17_AEGTS</name>
<protein>
    <submittedName>
        <fullName evidence="2">Uncharacterized protein</fullName>
    </submittedName>
</protein>
<sequence length="55" mass="6512">MFFICVDTWLLLTFMDELMELTLACQLQIKFGVIFFAVRQELQIMVPLNRRSNLA</sequence>
<reference evidence="3" key="1">
    <citation type="journal article" date="2014" name="Science">
        <title>Ancient hybridizations among the ancestral genomes of bread wheat.</title>
        <authorList>
            <consortium name="International Wheat Genome Sequencing Consortium,"/>
            <person name="Marcussen T."/>
            <person name="Sandve S.R."/>
            <person name="Heier L."/>
            <person name="Spannagl M."/>
            <person name="Pfeifer M."/>
            <person name="Jakobsen K.S."/>
            <person name="Wulff B.B."/>
            <person name="Steuernagel B."/>
            <person name="Mayer K.F."/>
            <person name="Olsen O.A."/>
        </authorList>
    </citation>
    <scope>NUCLEOTIDE SEQUENCE [LARGE SCALE GENOMIC DNA]</scope>
    <source>
        <strain evidence="3">cv. AL8/78</strain>
    </source>
</reference>
<dbReference type="Gramene" id="AET5Gv20023700.10">
    <property type="protein sequence ID" value="AET5Gv20023700.10"/>
    <property type="gene ID" value="AET5Gv20023700"/>
</dbReference>
<dbReference type="AlphaFoldDB" id="A0A453JG17"/>
<accession>A0A453JG17</accession>
<keyword evidence="1" id="KW-0732">Signal</keyword>
<evidence type="ECO:0000313" key="3">
    <source>
        <dbReference type="Proteomes" id="UP000015105"/>
    </source>
</evidence>
<dbReference type="Proteomes" id="UP000015105">
    <property type="component" value="Chromosome 5D"/>
</dbReference>
<organism evidence="2 3">
    <name type="scientific">Aegilops tauschii subsp. strangulata</name>
    <name type="common">Goatgrass</name>
    <dbReference type="NCBI Taxonomy" id="200361"/>
    <lineage>
        <taxon>Eukaryota</taxon>
        <taxon>Viridiplantae</taxon>
        <taxon>Streptophyta</taxon>
        <taxon>Embryophyta</taxon>
        <taxon>Tracheophyta</taxon>
        <taxon>Spermatophyta</taxon>
        <taxon>Magnoliopsida</taxon>
        <taxon>Liliopsida</taxon>
        <taxon>Poales</taxon>
        <taxon>Poaceae</taxon>
        <taxon>BOP clade</taxon>
        <taxon>Pooideae</taxon>
        <taxon>Triticodae</taxon>
        <taxon>Triticeae</taxon>
        <taxon>Triticinae</taxon>
        <taxon>Aegilops</taxon>
    </lineage>
</organism>
<evidence type="ECO:0000256" key="1">
    <source>
        <dbReference type="SAM" id="SignalP"/>
    </source>
</evidence>
<reference evidence="2" key="3">
    <citation type="journal article" date="2017" name="Nature">
        <title>Genome sequence of the progenitor of the wheat D genome Aegilops tauschii.</title>
        <authorList>
            <person name="Luo M.C."/>
            <person name="Gu Y.Q."/>
            <person name="Puiu D."/>
            <person name="Wang H."/>
            <person name="Twardziok S.O."/>
            <person name="Deal K.R."/>
            <person name="Huo N."/>
            <person name="Zhu T."/>
            <person name="Wang L."/>
            <person name="Wang Y."/>
            <person name="McGuire P.E."/>
            <person name="Liu S."/>
            <person name="Long H."/>
            <person name="Ramasamy R.K."/>
            <person name="Rodriguez J.C."/>
            <person name="Van S.L."/>
            <person name="Yuan L."/>
            <person name="Wang Z."/>
            <person name="Xia Z."/>
            <person name="Xiao L."/>
            <person name="Anderson O.D."/>
            <person name="Ouyang S."/>
            <person name="Liang Y."/>
            <person name="Zimin A.V."/>
            <person name="Pertea G."/>
            <person name="Qi P."/>
            <person name="Bennetzen J.L."/>
            <person name="Dai X."/>
            <person name="Dawson M.W."/>
            <person name="Muller H.G."/>
            <person name="Kugler K."/>
            <person name="Rivarola-Duarte L."/>
            <person name="Spannagl M."/>
            <person name="Mayer K.F.X."/>
            <person name="Lu F.H."/>
            <person name="Bevan M.W."/>
            <person name="Leroy P."/>
            <person name="Li P."/>
            <person name="You F.M."/>
            <person name="Sun Q."/>
            <person name="Liu Z."/>
            <person name="Lyons E."/>
            <person name="Wicker T."/>
            <person name="Salzberg S.L."/>
            <person name="Devos K.M."/>
            <person name="Dvorak J."/>
        </authorList>
    </citation>
    <scope>NUCLEOTIDE SEQUENCE [LARGE SCALE GENOMIC DNA]</scope>
    <source>
        <strain evidence="2">cv. AL8/78</strain>
    </source>
</reference>
<dbReference type="EnsemblPlants" id="AET5Gv20023700.10">
    <property type="protein sequence ID" value="AET5Gv20023700.10"/>
    <property type="gene ID" value="AET5Gv20023700"/>
</dbReference>
<feature type="chain" id="PRO_5019075113" evidence="1">
    <location>
        <begin position="25"/>
        <end position="55"/>
    </location>
</feature>
<proteinExistence type="predicted"/>
<keyword evidence="3" id="KW-1185">Reference proteome</keyword>
<evidence type="ECO:0000313" key="2">
    <source>
        <dbReference type="EnsemblPlants" id="AET5Gv20023700.10"/>
    </source>
</evidence>
<feature type="signal peptide" evidence="1">
    <location>
        <begin position="1"/>
        <end position="24"/>
    </location>
</feature>